<dbReference type="PANTHER" id="PTHR43880:SF12">
    <property type="entry name" value="ALCOHOL DEHYDROGENASE CLASS-3"/>
    <property type="match status" value="1"/>
</dbReference>
<dbReference type="Gene3D" id="3.40.50.720">
    <property type="entry name" value="NAD(P)-binding Rossmann-like Domain"/>
    <property type="match status" value="1"/>
</dbReference>
<dbReference type="NCBIfam" id="TIGR03989">
    <property type="entry name" value="Rxyl_3153"/>
    <property type="match status" value="1"/>
</dbReference>
<evidence type="ECO:0000256" key="6">
    <source>
        <dbReference type="RuleBase" id="RU361277"/>
    </source>
</evidence>
<evidence type="ECO:0000256" key="2">
    <source>
        <dbReference type="ARBA" id="ARBA00022723"/>
    </source>
</evidence>
<dbReference type="RefSeq" id="WP_345526932.1">
    <property type="nucleotide sequence ID" value="NZ_BAABKN010000014.1"/>
</dbReference>
<dbReference type="InterPro" id="IPR013149">
    <property type="entry name" value="ADH-like_C"/>
</dbReference>
<keyword evidence="9" id="KW-1185">Reference proteome</keyword>
<comment type="similarity">
    <text evidence="1 6">Belongs to the zinc-containing alcohol dehydrogenase family.</text>
</comment>
<dbReference type="SUPFAM" id="SSF50129">
    <property type="entry name" value="GroES-like"/>
    <property type="match status" value="2"/>
</dbReference>
<dbReference type="CDD" id="cd08279">
    <property type="entry name" value="Zn_ADH_class_III"/>
    <property type="match status" value="1"/>
</dbReference>
<keyword evidence="4" id="KW-0560">Oxidoreductase</keyword>
<evidence type="ECO:0000256" key="1">
    <source>
        <dbReference type="ARBA" id="ARBA00008072"/>
    </source>
</evidence>
<dbReference type="Gene3D" id="3.90.180.10">
    <property type="entry name" value="Medium-chain alcohol dehydrogenases, catalytic domain"/>
    <property type="match status" value="1"/>
</dbReference>
<gene>
    <name evidence="8" type="ORF">GCM10023350_23180</name>
</gene>
<dbReference type="InterPro" id="IPR036291">
    <property type="entry name" value="NAD(P)-bd_dom_sf"/>
</dbReference>
<evidence type="ECO:0000259" key="7">
    <source>
        <dbReference type="SMART" id="SM00829"/>
    </source>
</evidence>
<dbReference type="Pfam" id="PF00107">
    <property type="entry name" value="ADH_zinc_N"/>
    <property type="match status" value="1"/>
</dbReference>
<keyword evidence="3 6" id="KW-0862">Zinc</keyword>
<evidence type="ECO:0000256" key="5">
    <source>
        <dbReference type="ARBA" id="ARBA00023027"/>
    </source>
</evidence>
<keyword evidence="2 6" id="KW-0479">Metal-binding</keyword>
<evidence type="ECO:0000256" key="4">
    <source>
        <dbReference type="ARBA" id="ARBA00023002"/>
    </source>
</evidence>
<proteinExistence type="inferred from homology"/>
<organism evidence="8 9">
    <name type="scientific">Nocardioides endophyticus</name>
    <dbReference type="NCBI Taxonomy" id="1353775"/>
    <lineage>
        <taxon>Bacteria</taxon>
        <taxon>Bacillati</taxon>
        <taxon>Actinomycetota</taxon>
        <taxon>Actinomycetes</taxon>
        <taxon>Propionibacteriales</taxon>
        <taxon>Nocardioidaceae</taxon>
        <taxon>Nocardioides</taxon>
    </lineage>
</organism>
<dbReference type="InterPro" id="IPR002328">
    <property type="entry name" value="ADH_Zn_CS"/>
</dbReference>
<name>A0ABP8YWN5_9ACTN</name>
<protein>
    <submittedName>
        <fullName evidence="8">NDMA-dependent alcohol dehydrogenase</fullName>
    </submittedName>
</protein>
<comment type="cofactor">
    <cofactor evidence="6">
        <name>Zn(2+)</name>
        <dbReference type="ChEBI" id="CHEBI:29105"/>
    </cofactor>
</comment>
<dbReference type="InterPro" id="IPR011032">
    <property type="entry name" value="GroES-like_sf"/>
</dbReference>
<accession>A0ABP8YWN5</accession>
<dbReference type="InterPro" id="IPR013154">
    <property type="entry name" value="ADH-like_N"/>
</dbReference>
<dbReference type="Proteomes" id="UP001499882">
    <property type="component" value="Unassembled WGS sequence"/>
</dbReference>
<reference evidence="9" key="1">
    <citation type="journal article" date="2019" name="Int. J. Syst. Evol. Microbiol.">
        <title>The Global Catalogue of Microorganisms (GCM) 10K type strain sequencing project: providing services to taxonomists for standard genome sequencing and annotation.</title>
        <authorList>
            <consortium name="The Broad Institute Genomics Platform"/>
            <consortium name="The Broad Institute Genome Sequencing Center for Infectious Disease"/>
            <person name="Wu L."/>
            <person name="Ma J."/>
        </authorList>
    </citation>
    <scope>NUCLEOTIDE SEQUENCE [LARGE SCALE GENOMIC DNA]</scope>
    <source>
        <strain evidence="9">JCM 18532</strain>
    </source>
</reference>
<evidence type="ECO:0000256" key="3">
    <source>
        <dbReference type="ARBA" id="ARBA00022833"/>
    </source>
</evidence>
<dbReference type="InterPro" id="IPR023921">
    <property type="entry name" value="ADH_Zn_actinomycetes"/>
</dbReference>
<dbReference type="PROSITE" id="PS00059">
    <property type="entry name" value="ADH_ZINC"/>
    <property type="match status" value="1"/>
</dbReference>
<sequence>MKTRAAVLREAPGKWEIAEVDLADPGPGEIQVQIKAAGLCHSDDHLTTGDMPVGKYPVVGGHEGAGVVTAVGPGVTEFAAGDHAGILCVAGCGKCRWCAMGAQNFCDLNAELLSGGTPEDPNRYRMSLDGESVGQMVAVSTFSEYTTVSLASAMKLPTDIPFDVAALVSCGVTTGWGAAVNSVNTRPGHTVMVIGVGGVGMNAVQGARHAGASNIIAVDPNPYKTGRAQEFGATHTAATIDAGAEIARSLTGGQGADGAVVTVGVVQAEHVSQAFSAIRKGGTVAVVGLASMIESHPLDLSLAELTFYQKRLQGSLYGAASPRYSVMMLLDHYRSGQLKLDELITSTYELEDINTGYADMHAGKNLRGVIKFA</sequence>
<keyword evidence="5" id="KW-0520">NAD</keyword>
<dbReference type="SMART" id="SM00829">
    <property type="entry name" value="PKS_ER"/>
    <property type="match status" value="1"/>
</dbReference>
<dbReference type="PANTHER" id="PTHR43880">
    <property type="entry name" value="ALCOHOL DEHYDROGENASE"/>
    <property type="match status" value="1"/>
</dbReference>
<dbReference type="InterPro" id="IPR020843">
    <property type="entry name" value="ER"/>
</dbReference>
<evidence type="ECO:0000313" key="8">
    <source>
        <dbReference type="EMBL" id="GAA4738336.1"/>
    </source>
</evidence>
<dbReference type="EMBL" id="BAABKN010000014">
    <property type="protein sequence ID" value="GAA4738336.1"/>
    <property type="molecule type" value="Genomic_DNA"/>
</dbReference>
<evidence type="ECO:0000313" key="9">
    <source>
        <dbReference type="Proteomes" id="UP001499882"/>
    </source>
</evidence>
<feature type="domain" description="Enoyl reductase (ER)" evidence="7">
    <location>
        <begin position="13"/>
        <end position="370"/>
    </location>
</feature>
<dbReference type="SUPFAM" id="SSF51735">
    <property type="entry name" value="NAD(P)-binding Rossmann-fold domains"/>
    <property type="match status" value="1"/>
</dbReference>
<comment type="caution">
    <text evidence="8">The sequence shown here is derived from an EMBL/GenBank/DDBJ whole genome shotgun (WGS) entry which is preliminary data.</text>
</comment>
<dbReference type="Pfam" id="PF08240">
    <property type="entry name" value="ADH_N"/>
    <property type="match status" value="1"/>
</dbReference>